<keyword evidence="5" id="KW-0864">Zinc transport</keyword>
<dbReference type="InterPro" id="IPR036837">
    <property type="entry name" value="Cation_efflux_CTD_sf"/>
</dbReference>
<feature type="transmembrane region" description="Helical" evidence="9">
    <location>
        <begin position="159"/>
        <end position="180"/>
    </location>
</feature>
<keyword evidence="7" id="KW-0406">Ion transport</keyword>
<keyword evidence="3" id="KW-0813">Transport</keyword>
<accession>A0A967EI65</accession>
<keyword evidence="5" id="KW-0862">Zinc</keyword>
<evidence type="ECO:0000256" key="7">
    <source>
        <dbReference type="ARBA" id="ARBA00023065"/>
    </source>
</evidence>
<feature type="domain" description="Cation efflux protein transmembrane" evidence="10">
    <location>
        <begin position="2"/>
        <end position="185"/>
    </location>
</feature>
<dbReference type="PANTHER" id="PTHR11562:SF17">
    <property type="entry name" value="RE54080P-RELATED"/>
    <property type="match status" value="1"/>
</dbReference>
<name>A0A967EI65_9PROT</name>
<dbReference type="AlphaFoldDB" id="A0A967EI65"/>
<dbReference type="SUPFAM" id="SSF160240">
    <property type="entry name" value="Cation efflux protein cytoplasmic domain-like"/>
    <property type="match status" value="1"/>
</dbReference>
<dbReference type="NCBIfam" id="TIGR01297">
    <property type="entry name" value="CDF"/>
    <property type="match status" value="1"/>
</dbReference>
<dbReference type="Gene3D" id="1.20.1510.10">
    <property type="entry name" value="Cation efflux protein transmembrane domain"/>
    <property type="match status" value="1"/>
</dbReference>
<evidence type="ECO:0000256" key="8">
    <source>
        <dbReference type="ARBA" id="ARBA00023136"/>
    </source>
</evidence>
<keyword evidence="8 9" id="KW-0472">Membrane</keyword>
<keyword evidence="4 9" id="KW-0812">Transmembrane</keyword>
<comment type="similarity">
    <text evidence="2">Belongs to the cation diffusion facilitator (CDF) transporter (TC 2.A.4) family. SLC30A subfamily.</text>
</comment>
<keyword evidence="6 9" id="KW-1133">Transmembrane helix</keyword>
<dbReference type="InterPro" id="IPR027469">
    <property type="entry name" value="Cation_efflux_TMD_sf"/>
</dbReference>
<feature type="transmembrane region" description="Helical" evidence="9">
    <location>
        <begin position="64"/>
        <end position="83"/>
    </location>
</feature>
<protein>
    <submittedName>
        <fullName evidence="12">Cation diffusion facilitator family transporter</fullName>
    </submittedName>
</protein>
<reference evidence="12" key="1">
    <citation type="submission" date="2019-11" db="EMBL/GenBank/DDBJ databases">
        <title>Description of new Acetobacter species.</title>
        <authorList>
            <person name="Cleenwerck I."/>
            <person name="Sombolestani A.S."/>
        </authorList>
    </citation>
    <scope>NUCLEOTIDE SEQUENCE</scope>
    <source>
        <strain evidence="12">LMG 1626</strain>
    </source>
</reference>
<evidence type="ECO:0000256" key="5">
    <source>
        <dbReference type="ARBA" id="ARBA00022906"/>
    </source>
</evidence>
<feature type="domain" description="Cation efflux protein cytoplasmic" evidence="11">
    <location>
        <begin position="193"/>
        <end position="266"/>
    </location>
</feature>
<gene>
    <name evidence="12" type="ORF">GOB87_01750</name>
</gene>
<evidence type="ECO:0000256" key="3">
    <source>
        <dbReference type="ARBA" id="ARBA00022448"/>
    </source>
</evidence>
<evidence type="ECO:0000313" key="13">
    <source>
        <dbReference type="Proteomes" id="UP000597459"/>
    </source>
</evidence>
<keyword evidence="13" id="KW-1185">Reference proteome</keyword>
<evidence type="ECO:0000313" key="12">
    <source>
        <dbReference type="EMBL" id="NHO52689.1"/>
    </source>
</evidence>
<dbReference type="InterPro" id="IPR002524">
    <property type="entry name" value="Cation_efflux"/>
</dbReference>
<dbReference type="InterPro" id="IPR050681">
    <property type="entry name" value="CDF/SLC30A"/>
</dbReference>
<evidence type="ECO:0000259" key="11">
    <source>
        <dbReference type="Pfam" id="PF16916"/>
    </source>
</evidence>
<dbReference type="PANTHER" id="PTHR11562">
    <property type="entry name" value="CATION EFFLUX PROTEIN/ ZINC TRANSPORTER"/>
    <property type="match status" value="1"/>
</dbReference>
<dbReference type="Pfam" id="PF16916">
    <property type="entry name" value="ZT_dimer"/>
    <property type="match status" value="1"/>
</dbReference>
<comment type="subcellular location">
    <subcellularLocation>
        <location evidence="1">Membrane</location>
        <topology evidence="1">Multi-pass membrane protein</topology>
    </subcellularLocation>
</comment>
<feature type="transmembrane region" description="Helical" evidence="9">
    <location>
        <begin position="95"/>
        <end position="119"/>
    </location>
</feature>
<comment type="caution">
    <text evidence="12">The sequence shown here is derived from an EMBL/GenBank/DDBJ whole genome shotgun (WGS) entry which is preliminary data.</text>
</comment>
<dbReference type="InterPro" id="IPR027470">
    <property type="entry name" value="Cation_efflux_CTD"/>
</dbReference>
<organism evidence="12 13">
    <name type="scientific">Acetobacter estunensis</name>
    <dbReference type="NCBI Taxonomy" id="104097"/>
    <lineage>
        <taxon>Bacteria</taxon>
        <taxon>Pseudomonadati</taxon>
        <taxon>Pseudomonadota</taxon>
        <taxon>Alphaproteobacteria</taxon>
        <taxon>Acetobacterales</taxon>
        <taxon>Acetobacteraceae</taxon>
        <taxon>Acetobacter</taxon>
    </lineage>
</organism>
<dbReference type="Pfam" id="PF01545">
    <property type="entry name" value="Cation_efflux"/>
    <property type="match status" value="1"/>
</dbReference>
<evidence type="ECO:0000259" key="10">
    <source>
        <dbReference type="Pfam" id="PF01545"/>
    </source>
</evidence>
<dbReference type="GO" id="GO:0005385">
    <property type="term" value="F:zinc ion transmembrane transporter activity"/>
    <property type="evidence" value="ECO:0007669"/>
    <property type="project" value="TreeGrafter"/>
</dbReference>
<sequence>MAINTLYLVIEAVWGVLAHSLALLADAGHNLSDVLALGAAWLAHNLSQRAPSQRFTYGLRRSSILAALTNAVILLLVTGGIAWEAILRLFHPEPVAGRTVMIVAAIGILVNGATALMLMKGQKEDLNIRGAFLHMATDALASFAVVVTGAMVLLTNLTWLDPAISLAISVLIVGATWALLRDSLDMALDAVPRDVNPGEVEQYLRTLPGVTELHDLHIWAMSTTENALTAHLVRASSTDNDRLLETVGETLRSRFGIVHPTIQIETARCDAGCTLQGSGVV</sequence>
<dbReference type="GO" id="GO:0005886">
    <property type="term" value="C:plasma membrane"/>
    <property type="evidence" value="ECO:0007669"/>
    <property type="project" value="TreeGrafter"/>
</dbReference>
<dbReference type="Proteomes" id="UP000597459">
    <property type="component" value="Unassembled WGS sequence"/>
</dbReference>
<dbReference type="InterPro" id="IPR058533">
    <property type="entry name" value="Cation_efflux_TM"/>
</dbReference>
<proteinExistence type="inferred from homology"/>
<evidence type="ECO:0000256" key="6">
    <source>
        <dbReference type="ARBA" id="ARBA00022989"/>
    </source>
</evidence>
<dbReference type="EMBL" id="WOTH01000002">
    <property type="protein sequence ID" value="NHO52689.1"/>
    <property type="molecule type" value="Genomic_DNA"/>
</dbReference>
<evidence type="ECO:0000256" key="9">
    <source>
        <dbReference type="SAM" id="Phobius"/>
    </source>
</evidence>
<feature type="transmembrane region" description="Helical" evidence="9">
    <location>
        <begin position="131"/>
        <end position="153"/>
    </location>
</feature>
<evidence type="ECO:0000256" key="4">
    <source>
        <dbReference type="ARBA" id="ARBA00022692"/>
    </source>
</evidence>
<evidence type="ECO:0000256" key="1">
    <source>
        <dbReference type="ARBA" id="ARBA00004141"/>
    </source>
</evidence>
<dbReference type="SUPFAM" id="SSF161111">
    <property type="entry name" value="Cation efflux protein transmembrane domain-like"/>
    <property type="match status" value="1"/>
</dbReference>
<evidence type="ECO:0000256" key="2">
    <source>
        <dbReference type="ARBA" id="ARBA00008873"/>
    </source>
</evidence>